<reference evidence="1" key="1">
    <citation type="submission" date="2014-11" db="EMBL/GenBank/DDBJ databases">
        <authorList>
            <person name="Amaro Gonzalez C."/>
        </authorList>
    </citation>
    <scope>NUCLEOTIDE SEQUENCE</scope>
</reference>
<proteinExistence type="predicted"/>
<reference evidence="1" key="2">
    <citation type="journal article" date="2015" name="Fish Shellfish Immunol.">
        <title>Early steps in the European eel (Anguilla anguilla)-Vibrio vulnificus interaction in the gills: Role of the RtxA13 toxin.</title>
        <authorList>
            <person name="Callol A."/>
            <person name="Pajuelo D."/>
            <person name="Ebbesson L."/>
            <person name="Teles M."/>
            <person name="MacKenzie S."/>
            <person name="Amaro C."/>
        </authorList>
    </citation>
    <scope>NUCLEOTIDE SEQUENCE</scope>
</reference>
<evidence type="ECO:0000313" key="1">
    <source>
        <dbReference type="EMBL" id="JAH00645.1"/>
    </source>
</evidence>
<accession>A0A0E9P999</accession>
<sequence>MPTIHHLKFHSHQMGAGNITIKTSIGGKKTQTEGEVRVYQCLIIQPCH</sequence>
<organism evidence="1">
    <name type="scientific">Anguilla anguilla</name>
    <name type="common">European freshwater eel</name>
    <name type="synonym">Muraena anguilla</name>
    <dbReference type="NCBI Taxonomy" id="7936"/>
    <lineage>
        <taxon>Eukaryota</taxon>
        <taxon>Metazoa</taxon>
        <taxon>Chordata</taxon>
        <taxon>Craniata</taxon>
        <taxon>Vertebrata</taxon>
        <taxon>Euteleostomi</taxon>
        <taxon>Actinopterygii</taxon>
        <taxon>Neopterygii</taxon>
        <taxon>Teleostei</taxon>
        <taxon>Anguilliformes</taxon>
        <taxon>Anguillidae</taxon>
        <taxon>Anguilla</taxon>
    </lineage>
</organism>
<dbReference type="EMBL" id="GBXM01107932">
    <property type="protein sequence ID" value="JAH00645.1"/>
    <property type="molecule type" value="Transcribed_RNA"/>
</dbReference>
<dbReference type="AlphaFoldDB" id="A0A0E9P999"/>
<name>A0A0E9P999_ANGAN</name>
<protein>
    <submittedName>
        <fullName evidence="1">Uncharacterized protein</fullName>
    </submittedName>
</protein>